<evidence type="ECO:0000259" key="11">
    <source>
        <dbReference type="Pfam" id="PF04194"/>
    </source>
</evidence>
<feature type="non-terminal residue" evidence="12">
    <location>
        <position position="979"/>
    </location>
</feature>
<dbReference type="PROSITE" id="PS00751">
    <property type="entry name" value="TCP1_2"/>
    <property type="match status" value="1"/>
</dbReference>
<dbReference type="Gene3D" id="1.10.560.10">
    <property type="entry name" value="GroEL-like equatorial domain"/>
    <property type="match status" value="1"/>
</dbReference>
<keyword evidence="4 9" id="KW-0547">Nucleotide-binding</keyword>
<dbReference type="PROSITE" id="PS00750">
    <property type="entry name" value="TCP1_1"/>
    <property type="match status" value="1"/>
</dbReference>
<evidence type="ECO:0000256" key="3">
    <source>
        <dbReference type="ARBA" id="ARBA00022490"/>
    </source>
</evidence>
<evidence type="ECO:0000256" key="7">
    <source>
        <dbReference type="ARBA" id="ARBA00039582"/>
    </source>
</evidence>
<sequence length="979" mass="105209">MSAAQLLNPKAESRRRGEALKVNISAGEGLQDVLKSNLGPLGTIKMLVDGSGQIKLTKDGNVLLREMQIQNPTAVMIARAATAQDDICGDGTTSAVLLIGELLKQADRYISEGLHPRIITDGFEIAKNESLKFLDNFKLAKEVDRELLLSVARTSLSTKLNSSLASKLTPDIVDAVLAIYEAPAKPDLHMVEIMKMQHRTASDTQLIKGLALDHGARHPDMPKRVENAYILTMNVSLEYEKSEINSGFFYSSAEQRDKLVESERRFVDAKLKKIVELKKEVCGNDPNKNFVIVNQKGIDPLSLDVLAKNGILSLRRAKRRNMERLQLICGGVAQNSVDDLSPESLGWAGLVYEQTLGEEKYTFIEEVKDPKSVTLLIKGPNAHTITQVTDAVRDGLRSVYNMIVDGSVVPGAGSFQVACAAHLKSDAFAKTVKGKAKWGVEAFADALLIIPKTLAANAGLDIQDALAALQDEHADGNVVGLDLATGEPMDPELEGIFDSFRVLRNCIASSSSIASNLLLCDELLKARQMGRAGGPGPGQKISTPPRTSPTQAVANQDEARQSYGIMADYDSDSSEQELTETNVLLGYASKDADEDTISRLGGQPDWLNPELPASSALACCKICNDIMVQLLQLNGELPERFPGHERRLYVFACRRSTCRRKQGSIRAVRGVSISKDAPTVGAKKAETKAPKRTVEEEPKKNDGPGLGSALFGGGGGGSSGAANPFASNANPFSTGAPSSSPFSNAAPSSNPFSKPTAEPQQPEQKKAEDPAESLPKTFAETLNLNNPQASSGTPPPPEPWPPADALPKAYPISYLADAEFETLDPEPMPVPQNARMEIDNEGGAGATGGDIKDVFESSMDAVFQKFADRMAQNPEQAIRYEFAGAPLLYSKADAVGKSLGGGGRMPRCGNCGAGRVFEVQMTPHAITELEAEELSLEGMDWGTIIVGVCETDCQQRGVEAGEAGYLEEWCGVQWEELSK</sequence>
<dbReference type="InterPro" id="IPR027413">
    <property type="entry name" value="GROEL-like_equatorial_sf"/>
</dbReference>
<protein>
    <recommendedName>
        <fullName evidence="7">T-complex protein 1 subunit zeta</fullName>
    </recommendedName>
    <alternativeName>
        <fullName evidence="8">CCT-zeta</fullName>
    </alternativeName>
</protein>
<evidence type="ECO:0000256" key="1">
    <source>
        <dbReference type="ARBA" id="ARBA00004496"/>
    </source>
</evidence>
<proteinExistence type="inferred from homology"/>
<dbReference type="SUPFAM" id="SSF54849">
    <property type="entry name" value="GroEL-intermediate domain like"/>
    <property type="match status" value="1"/>
</dbReference>
<dbReference type="InterPro" id="IPR007320">
    <property type="entry name" value="PDCD2_C"/>
</dbReference>
<feature type="compositionally biased region" description="Polar residues" evidence="10">
    <location>
        <begin position="540"/>
        <end position="552"/>
    </location>
</feature>
<dbReference type="AlphaFoldDB" id="A0A5Q4C217"/>
<name>A0A5Q4C217_9PEZI</name>
<feature type="domain" description="Programmed cell death protein 2 C-terminal" evidence="11">
    <location>
        <begin position="860"/>
        <end position="974"/>
    </location>
</feature>
<dbReference type="GO" id="GO:0140662">
    <property type="term" value="F:ATP-dependent protein folding chaperone"/>
    <property type="evidence" value="ECO:0007669"/>
    <property type="project" value="InterPro"/>
</dbReference>
<comment type="subcellular location">
    <subcellularLocation>
        <location evidence="1">Cytoplasm</location>
    </subcellularLocation>
</comment>
<dbReference type="SUPFAM" id="SSF48592">
    <property type="entry name" value="GroEL equatorial domain-like"/>
    <property type="match status" value="1"/>
</dbReference>
<organism evidence="12 13">
    <name type="scientific">Colletotrichum shisoi</name>
    <dbReference type="NCBI Taxonomy" id="2078593"/>
    <lineage>
        <taxon>Eukaryota</taxon>
        <taxon>Fungi</taxon>
        <taxon>Dikarya</taxon>
        <taxon>Ascomycota</taxon>
        <taxon>Pezizomycotina</taxon>
        <taxon>Sordariomycetes</taxon>
        <taxon>Hypocreomycetidae</taxon>
        <taxon>Glomerellales</taxon>
        <taxon>Glomerellaceae</taxon>
        <taxon>Colletotrichum</taxon>
        <taxon>Colletotrichum destructivum species complex</taxon>
    </lineage>
</organism>
<dbReference type="GO" id="GO:0016887">
    <property type="term" value="F:ATP hydrolysis activity"/>
    <property type="evidence" value="ECO:0007669"/>
    <property type="project" value="InterPro"/>
</dbReference>
<evidence type="ECO:0000313" key="13">
    <source>
        <dbReference type="Proteomes" id="UP000326340"/>
    </source>
</evidence>
<dbReference type="FunFam" id="1.10.560.10:FF:000058">
    <property type="entry name" value="T-complex protein 1 subunit zeta"/>
    <property type="match status" value="1"/>
</dbReference>
<evidence type="ECO:0000256" key="8">
    <source>
        <dbReference type="ARBA" id="ARBA00044261"/>
    </source>
</evidence>
<evidence type="ECO:0000256" key="6">
    <source>
        <dbReference type="ARBA" id="ARBA00023186"/>
    </source>
</evidence>
<dbReference type="InterPro" id="IPR017998">
    <property type="entry name" value="Chaperone_TCP-1"/>
</dbReference>
<dbReference type="InterPro" id="IPR027410">
    <property type="entry name" value="TCP-1-like_intermed_sf"/>
</dbReference>
<dbReference type="SUPFAM" id="SSF52029">
    <property type="entry name" value="GroEL apical domain-like"/>
    <property type="match status" value="1"/>
</dbReference>
<feature type="region of interest" description="Disordered" evidence="10">
    <location>
        <begin position="784"/>
        <end position="805"/>
    </location>
</feature>
<evidence type="ECO:0000256" key="2">
    <source>
        <dbReference type="ARBA" id="ARBA00008020"/>
    </source>
</evidence>
<dbReference type="InterPro" id="IPR012722">
    <property type="entry name" value="Chap_CCT_zeta"/>
</dbReference>
<evidence type="ECO:0000256" key="9">
    <source>
        <dbReference type="RuleBase" id="RU004187"/>
    </source>
</evidence>
<evidence type="ECO:0000313" key="12">
    <source>
        <dbReference type="EMBL" id="TQN73375.1"/>
    </source>
</evidence>
<gene>
    <name evidence="12" type="primary">Cct6</name>
    <name evidence="12" type="ORF">CSHISOI_02138</name>
</gene>
<dbReference type="Proteomes" id="UP000326340">
    <property type="component" value="Unassembled WGS sequence"/>
</dbReference>
<keyword evidence="13" id="KW-1185">Reference proteome</keyword>
<dbReference type="Pfam" id="PF04194">
    <property type="entry name" value="PDCD2_C"/>
    <property type="match status" value="1"/>
</dbReference>
<dbReference type="NCBIfam" id="TIGR02347">
    <property type="entry name" value="chap_CCT_zeta"/>
    <property type="match status" value="1"/>
</dbReference>
<dbReference type="PRINTS" id="PR00304">
    <property type="entry name" value="TCOMPLEXTCP1"/>
</dbReference>
<feature type="compositionally biased region" description="Basic and acidic residues" evidence="10">
    <location>
        <begin position="683"/>
        <end position="702"/>
    </location>
</feature>
<evidence type="ECO:0000256" key="10">
    <source>
        <dbReference type="SAM" id="MobiDB-lite"/>
    </source>
</evidence>
<keyword evidence="3" id="KW-0963">Cytoplasm</keyword>
<dbReference type="GO" id="GO:0005524">
    <property type="term" value="F:ATP binding"/>
    <property type="evidence" value="ECO:0007669"/>
    <property type="project" value="UniProtKB-KW"/>
</dbReference>
<feature type="compositionally biased region" description="Pro residues" evidence="10">
    <location>
        <begin position="793"/>
        <end position="804"/>
    </location>
</feature>
<dbReference type="GO" id="GO:0005832">
    <property type="term" value="C:chaperonin-containing T-complex"/>
    <property type="evidence" value="ECO:0007669"/>
    <property type="project" value="UniProtKB-ARBA"/>
</dbReference>
<keyword evidence="6 9" id="KW-0143">Chaperone</keyword>
<dbReference type="PANTHER" id="PTHR11353">
    <property type="entry name" value="CHAPERONIN"/>
    <property type="match status" value="1"/>
</dbReference>
<dbReference type="InterPro" id="IPR002194">
    <property type="entry name" value="Chaperonin_TCP-1_CS"/>
</dbReference>
<dbReference type="InterPro" id="IPR002423">
    <property type="entry name" value="Cpn60/GroEL/TCP-1"/>
</dbReference>
<dbReference type="CDD" id="cd03342">
    <property type="entry name" value="TCP1_zeta"/>
    <property type="match status" value="1"/>
</dbReference>
<reference evidence="12 13" key="1">
    <citation type="journal article" date="2019" name="Sci. Rep.">
        <title>Colletotrichum shisoi sp. nov., an anthracnose pathogen of Perilla frutescens in Japan: molecular phylogenetic, morphological and genomic evidence.</title>
        <authorList>
            <person name="Gan P."/>
            <person name="Tsushima A."/>
            <person name="Hiroyama R."/>
            <person name="Narusaka M."/>
            <person name="Takano Y."/>
            <person name="Narusaka Y."/>
            <person name="Kawaradani M."/>
            <person name="Damm U."/>
            <person name="Shirasu K."/>
        </authorList>
    </citation>
    <scope>NUCLEOTIDE SEQUENCE [LARGE SCALE GENOMIC DNA]</scope>
    <source>
        <strain evidence="12 13">PG-2018a</strain>
    </source>
</reference>
<feature type="compositionally biased region" description="Low complexity" evidence="10">
    <location>
        <begin position="720"/>
        <end position="753"/>
    </location>
</feature>
<dbReference type="Pfam" id="PF00118">
    <property type="entry name" value="Cpn60_TCP1"/>
    <property type="match status" value="1"/>
</dbReference>
<feature type="region of interest" description="Disordered" evidence="10">
    <location>
        <begin position="531"/>
        <end position="552"/>
    </location>
</feature>
<dbReference type="Gene3D" id="3.30.260.10">
    <property type="entry name" value="TCP-1-like chaperonin intermediate domain"/>
    <property type="match status" value="1"/>
</dbReference>
<feature type="region of interest" description="Disordered" evidence="10">
    <location>
        <begin position="677"/>
        <end position="772"/>
    </location>
</feature>
<evidence type="ECO:0000256" key="4">
    <source>
        <dbReference type="ARBA" id="ARBA00022741"/>
    </source>
</evidence>
<keyword evidence="5 9" id="KW-0067">ATP-binding</keyword>
<dbReference type="EMBL" id="PUHP01000101">
    <property type="protein sequence ID" value="TQN73375.1"/>
    <property type="molecule type" value="Genomic_DNA"/>
</dbReference>
<dbReference type="Gene3D" id="3.50.7.10">
    <property type="entry name" value="GroEL"/>
    <property type="match status" value="1"/>
</dbReference>
<dbReference type="GO" id="GO:0051082">
    <property type="term" value="F:unfolded protein binding"/>
    <property type="evidence" value="ECO:0007669"/>
    <property type="project" value="InterPro"/>
</dbReference>
<accession>A0A5Q4C217</accession>
<comment type="similarity">
    <text evidence="2 9">Belongs to the TCP-1 chaperonin family.</text>
</comment>
<dbReference type="InterPro" id="IPR027409">
    <property type="entry name" value="GroEL-like_apical_dom_sf"/>
</dbReference>
<dbReference type="OrthoDB" id="10052040at2759"/>
<evidence type="ECO:0000256" key="5">
    <source>
        <dbReference type="ARBA" id="ARBA00022840"/>
    </source>
</evidence>
<feature type="compositionally biased region" description="Gly residues" evidence="10">
    <location>
        <begin position="704"/>
        <end position="719"/>
    </location>
</feature>
<dbReference type="FunFam" id="3.50.7.10:FF:000004">
    <property type="entry name" value="T-complex protein 1 subunit zeta"/>
    <property type="match status" value="1"/>
</dbReference>
<comment type="caution">
    <text evidence="12">The sequence shown here is derived from an EMBL/GenBank/DDBJ whole genome shotgun (WGS) entry which is preliminary data.</text>
</comment>